<dbReference type="EMBL" id="JADYXP020000024">
    <property type="protein sequence ID" value="KAL0101292.1"/>
    <property type="molecule type" value="Genomic_DNA"/>
</dbReference>
<dbReference type="AlphaFoldDB" id="A0AAW2EI53"/>
<gene>
    <name evidence="1" type="ORF">PUN28_018830</name>
</gene>
<proteinExistence type="predicted"/>
<evidence type="ECO:0000313" key="1">
    <source>
        <dbReference type="EMBL" id="KAL0101292.1"/>
    </source>
</evidence>
<reference evidence="1 2" key="1">
    <citation type="submission" date="2023-03" db="EMBL/GenBank/DDBJ databases">
        <title>High recombination rates correlate with genetic variation in Cardiocondyla obscurior ants.</title>
        <authorList>
            <person name="Errbii M."/>
        </authorList>
    </citation>
    <scope>NUCLEOTIDE SEQUENCE [LARGE SCALE GENOMIC DNA]</scope>
    <source>
        <strain evidence="1">Alpha-2009</strain>
        <tissue evidence="1">Whole body</tissue>
    </source>
</reference>
<comment type="caution">
    <text evidence="1">The sequence shown here is derived from an EMBL/GenBank/DDBJ whole genome shotgun (WGS) entry which is preliminary data.</text>
</comment>
<accession>A0AAW2EI53</accession>
<dbReference type="Proteomes" id="UP001430953">
    <property type="component" value="Unassembled WGS sequence"/>
</dbReference>
<keyword evidence="2" id="KW-1185">Reference proteome</keyword>
<organism evidence="1 2">
    <name type="scientific">Cardiocondyla obscurior</name>
    <dbReference type="NCBI Taxonomy" id="286306"/>
    <lineage>
        <taxon>Eukaryota</taxon>
        <taxon>Metazoa</taxon>
        <taxon>Ecdysozoa</taxon>
        <taxon>Arthropoda</taxon>
        <taxon>Hexapoda</taxon>
        <taxon>Insecta</taxon>
        <taxon>Pterygota</taxon>
        <taxon>Neoptera</taxon>
        <taxon>Endopterygota</taxon>
        <taxon>Hymenoptera</taxon>
        <taxon>Apocrita</taxon>
        <taxon>Aculeata</taxon>
        <taxon>Formicoidea</taxon>
        <taxon>Formicidae</taxon>
        <taxon>Myrmicinae</taxon>
        <taxon>Cardiocondyla</taxon>
    </lineage>
</organism>
<protein>
    <submittedName>
        <fullName evidence="1">Uncharacterized protein</fullName>
    </submittedName>
</protein>
<evidence type="ECO:0000313" key="2">
    <source>
        <dbReference type="Proteomes" id="UP001430953"/>
    </source>
</evidence>
<name>A0AAW2EI53_9HYME</name>
<sequence>MNQGPRHYRGCGRPFSTWNKVLGRRSVAACSSHCSRSCRDDCQESRCAIILSQLYDLTAINQGPRHCRGCGSPFSTWKKIKTGGIRGVRLLEGHQTVNDLEPSDNSNVEFIGRRNGRQSSFPGRHQITTTLIDNKQSDSISIKTRRIRGVRLLEGHRTVNDLEPSDNSNVEFIGRRIGRQSSCSGRHQTTATLNGIEQSDSISGEEVLADKLRGGGGLGKASCFSGATSRIITNSAAAHLNYVLRGGGGLGKASGIDGAAPRFYIPDHPERRRRPRIGIGHRRNNSKILQCRFRRY</sequence>